<dbReference type="GO" id="GO:0140114">
    <property type="term" value="P:cellular detoxification of fluoride"/>
    <property type="evidence" value="ECO:0007669"/>
    <property type="project" value="UniProtKB-UniRule"/>
</dbReference>
<evidence type="ECO:0000256" key="5">
    <source>
        <dbReference type="ARBA" id="ARBA00022989"/>
    </source>
</evidence>
<evidence type="ECO:0000256" key="10">
    <source>
        <dbReference type="ARBA" id="ARBA00035120"/>
    </source>
</evidence>
<dbReference type="InterPro" id="IPR003691">
    <property type="entry name" value="FluC"/>
</dbReference>
<evidence type="ECO:0000256" key="12">
    <source>
        <dbReference type="HAMAP-Rule" id="MF_00454"/>
    </source>
</evidence>
<dbReference type="AlphaFoldDB" id="A0A1T5M1A3"/>
<keyword evidence="14" id="KW-1185">Reference proteome</keyword>
<name>A0A1T5M1A3_9GAMM</name>
<feature type="transmembrane region" description="Helical" evidence="12">
    <location>
        <begin position="67"/>
        <end position="85"/>
    </location>
</feature>
<keyword evidence="12" id="KW-0479">Metal-binding</keyword>
<dbReference type="EMBL" id="FUZV01000002">
    <property type="protein sequence ID" value="SKC82022.1"/>
    <property type="molecule type" value="Genomic_DNA"/>
</dbReference>
<dbReference type="NCBIfam" id="TIGR00494">
    <property type="entry name" value="crcB"/>
    <property type="match status" value="1"/>
</dbReference>
<keyword evidence="7 12" id="KW-0406">Ion transport</keyword>
<evidence type="ECO:0000256" key="3">
    <source>
        <dbReference type="ARBA" id="ARBA00022519"/>
    </source>
</evidence>
<gene>
    <name evidence="12" type="primary">fluC</name>
    <name evidence="12" type="synonym">crcB</name>
    <name evidence="13" type="ORF">SAMN06296058_3588</name>
</gene>
<dbReference type="GO" id="GO:0005886">
    <property type="term" value="C:plasma membrane"/>
    <property type="evidence" value="ECO:0007669"/>
    <property type="project" value="UniProtKB-SubCell"/>
</dbReference>
<organism evidence="13 14">
    <name type="scientific">Pseudoxanthomonas indica</name>
    <dbReference type="NCBI Taxonomy" id="428993"/>
    <lineage>
        <taxon>Bacteria</taxon>
        <taxon>Pseudomonadati</taxon>
        <taxon>Pseudomonadota</taxon>
        <taxon>Gammaproteobacteria</taxon>
        <taxon>Lysobacterales</taxon>
        <taxon>Lysobacteraceae</taxon>
        <taxon>Pseudoxanthomonas</taxon>
    </lineage>
</organism>
<comment type="similarity">
    <text evidence="10 12">Belongs to the fluoride channel Fluc/FEX (TC 1.A.43) family.</text>
</comment>
<dbReference type="PANTHER" id="PTHR28259:SF1">
    <property type="entry name" value="FLUORIDE EXPORT PROTEIN 1-RELATED"/>
    <property type="match status" value="1"/>
</dbReference>
<keyword evidence="12" id="KW-0813">Transport</keyword>
<comment type="activity regulation">
    <text evidence="12">Na(+) is not transported, but it plays an essential structural role and its presence is essential for fluoride channel function.</text>
</comment>
<evidence type="ECO:0000256" key="2">
    <source>
        <dbReference type="ARBA" id="ARBA00022475"/>
    </source>
</evidence>
<keyword evidence="3" id="KW-0997">Cell inner membrane</keyword>
<keyword evidence="9 12" id="KW-0407">Ion channel</keyword>
<reference evidence="13 14" key="1">
    <citation type="submission" date="2017-02" db="EMBL/GenBank/DDBJ databases">
        <authorList>
            <person name="Peterson S.W."/>
        </authorList>
    </citation>
    <scope>NUCLEOTIDE SEQUENCE [LARGE SCALE GENOMIC DNA]</scope>
    <source>
        <strain evidence="13 14">P15</strain>
    </source>
</reference>
<comment type="subcellular location">
    <subcellularLocation>
        <location evidence="1 12">Cell membrane</location>
        <topology evidence="1 12">Multi-pass membrane protein</topology>
    </subcellularLocation>
</comment>
<dbReference type="Proteomes" id="UP000190341">
    <property type="component" value="Unassembled WGS sequence"/>
</dbReference>
<feature type="transmembrane region" description="Helical" evidence="12">
    <location>
        <begin position="97"/>
        <end position="124"/>
    </location>
</feature>
<evidence type="ECO:0000256" key="6">
    <source>
        <dbReference type="ARBA" id="ARBA00023053"/>
    </source>
</evidence>
<dbReference type="NCBIfam" id="NF010792">
    <property type="entry name" value="PRK14196.1"/>
    <property type="match status" value="1"/>
</dbReference>
<evidence type="ECO:0000313" key="14">
    <source>
        <dbReference type="Proteomes" id="UP000190341"/>
    </source>
</evidence>
<keyword evidence="2 12" id="KW-1003">Cell membrane</keyword>
<keyword evidence="6 12" id="KW-0915">Sodium</keyword>
<comment type="catalytic activity">
    <reaction evidence="11">
        <text>fluoride(in) = fluoride(out)</text>
        <dbReference type="Rhea" id="RHEA:76159"/>
        <dbReference type="ChEBI" id="CHEBI:17051"/>
    </reaction>
    <physiologicalReaction direction="left-to-right" evidence="11">
        <dbReference type="Rhea" id="RHEA:76160"/>
    </physiologicalReaction>
</comment>
<feature type="binding site" evidence="12">
    <location>
        <position position="78"/>
    </location>
    <ligand>
        <name>Na(+)</name>
        <dbReference type="ChEBI" id="CHEBI:29101"/>
        <note>structural</note>
    </ligand>
</feature>
<keyword evidence="8 12" id="KW-0472">Membrane</keyword>
<comment type="function">
    <text evidence="12">Fluoride-specific ion channel. Important for reducing fluoride concentration in the cell, thus reducing its toxicity.</text>
</comment>
<dbReference type="GO" id="GO:0062054">
    <property type="term" value="F:fluoride channel activity"/>
    <property type="evidence" value="ECO:0007669"/>
    <property type="project" value="UniProtKB-UniRule"/>
</dbReference>
<evidence type="ECO:0000256" key="11">
    <source>
        <dbReference type="ARBA" id="ARBA00035585"/>
    </source>
</evidence>
<feature type="binding site" evidence="12">
    <location>
        <position position="75"/>
    </location>
    <ligand>
        <name>Na(+)</name>
        <dbReference type="ChEBI" id="CHEBI:29101"/>
        <note>structural</note>
    </ligand>
</feature>
<feature type="transmembrane region" description="Helical" evidence="12">
    <location>
        <begin position="34"/>
        <end position="55"/>
    </location>
</feature>
<evidence type="ECO:0000256" key="1">
    <source>
        <dbReference type="ARBA" id="ARBA00004651"/>
    </source>
</evidence>
<protein>
    <recommendedName>
        <fullName evidence="12">Fluoride-specific ion channel FluC</fullName>
    </recommendedName>
</protein>
<evidence type="ECO:0000256" key="4">
    <source>
        <dbReference type="ARBA" id="ARBA00022692"/>
    </source>
</evidence>
<dbReference type="Pfam" id="PF02537">
    <property type="entry name" value="CRCB"/>
    <property type="match status" value="1"/>
</dbReference>
<evidence type="ECO:0000256" key="9">
    <source>
        <dbReference type="ARBA" id="ARBA00023303"/>
    </source>
</evidence>
<dbReference type="HAMAP" id="MF_00454">
    <property type="entry name" value="FluC"/>
    <property type="match status" value="1"/>
</dbReference>
<evidence type="ECO:0000256" key="8">
    <source>
        <dbReference type="ARBA" id="ARBA00023136"/>
    </source>
</evidence>
<evidence type="ECO:0000313" key="13">
    <source>
        <dbReference type="EMBL" id="SKC82022.1"/>
    </source>
</evidence>
<evidence type="ECO:0000256" key="7">
    <source>
        <dbReference type="ARBA" id="ARBA00023065"/>
    </source>
</evidence>
<accession>A0A1T5M1A3</accession>
<dbReference type="GO" id="GO:0046872">
    <property type="term" value="F:metal ion binding"/>
    <property type="evidence" value="ECO:0007669"/>
    <property type="project" value="UniProtKB-KW"/>
</dbReference>
<keyword evidence="5 12" id="KW-1133">Transmembrane helix</keyword>
<sequence length="125" mass="13447">MLQSLFAIALGATLGAWARWGLSIWLNPADGPFPYGTLAANLIGGYVIGMAMAWFSTHPQVSPEWRLFVITGLLGGLTTFSSFSAETMQLILRQQYGWAATVIGSHVFGSLLMTALGIASVRLLR</sequence>
<proteinExistence type="inferred from homology"/>
<keyword evidence="4 12" id="KW-0812">Transmembrane</keyword>
<dbReference type="PANTHER" id="PTHR28259">
    <property type="entry name" value="FLUORIDE EXPORT PROTEIN 1-RELATED"/>
    <property type="match status" value="1"/>
</dbReference>